<dbReference type="AlphaFoldDB" id="A0A6J7HXP8"/>
<protein>
    <submittedName>
        <fullName evidence="1">Unannotated protein</fullName>
    </submittedName>
</protein>
<name>A0A6J7HXP8_9ZZZZ</name>
<reference evidence="1" key="1">
    <citation type="submission" date="2020-05" db="EMBL/GenBank/DDBJ databases">
        <authorList>
            <person name="Chiriac C."/>
            <person name="Salcher M."/>
            <person name="Ghai R."/>
            <person name="Kavagutti S V."/>
        </authorList>
    </citation>
    <scope>NUCLEOTIDE SEQUENCE</scope>
</reference>
<organism evidence="1">
    <name type="scientific">freshwater metagenome</name>
    <dbReference type="NCBI Taxonomy" id="449393"/>
    <lineage>
        <taxon>unclassified sequences</taxon>
        <taxon>metagenomes</taxon>
        <taxon>ecological metagenomes</taxon>
    </lineage>
</organism>
<accession>A0A6J7HXP8</accession>
<sequence length="280" mass="30597">MFDSSACPDQAPWTHLAIGPSEVLVHRASVTTLGARGVRTSDRFDWFCSRAGGDRWVVFHRSEHEDAVTAAAVLRRCARDLEWQEQLLGRRQDELVAAPIAVADLQRAAIAGLERAAGTRLRAAVPEERPELAGLAPLPGERPPSPDELPPLLAALPADPAADRIVLSEVLPEHAARALHRHGVLTLQDLSRLSAAALGDLPGVDDATRREALAALRRHGLLLAPDRSSVADLRERRDGRRRQAARFAELLQRGYAVEQIAEHTRRTVGYVRMVLGERAA</sequence>
<proteinExistence type="predicted"/>
<gene>
    <name evidence="1" type="ORF">UFOPK3564_01890</name>
</gene>
<dbReference type="EMBL" id="CAFBMK010000111">
    <property type="protein sequence ID" value="CAB4922039.1"/>
    <property type="molecule type" value="Genomic_DNA"/>
</dbReference>
<evidence type="ECO:0000313" key="1">
    <source>
        <dbReference type="EMBL" id="CAB4922039.1"/>
    </source>
</evidence>